<dbReference type="InterPro" id="IPR012373">
    <property type="entry name" value="Ferrdict_sens_TM"/>
</dbReference>
<protein>
    <recommendedName>
        <fullName evidence="5">Iron dicitrate transport regulator FecR</fullName>
    </recommendedName>
</protein>
<dbReference type="PANTHER" id="PTHR30273">
    <property type="entry name" value="PERIPLASMIC SIGNAL SENSOR AND SIGMA FACTOR ACTIVATOR FECR-RELATED"/>
    <property type="match status" value="1"/>
</dbReference>
<keyword evidence="4" id="KW-1185">Reference proteome</keyword>
<dbReference type="Pfam" id="PF16220">
    <property type="entry name" value="DUF4880"/>
    <property type="match status" value="1"/>
</dbReference>
<dbReference type="InterPro" id="IPR032623">
    <property type="entry name" value="FecR_N"/>
</dbReference>
<organism evidence="3 4">
    <name type="scientific">Bordetella genomosp. 13</name>
    <dbReference type="NCBI Taxonomy" id="463040"/>
    <lineage>
        <taxon>Bacteria</taxon>
        <taxon>Pseudomonadati</taxon>
        <taxon>Pseudomonadota</taxon>
        <taxon>Betaproteobacteria</taxon>
        <taxon>Burkholderiales</taxon>
        <taxon>Alcaligenaceae</taxon>
        <taxon>Bordetella</taxon>
    </lineage>
</organism>
<feature type="domain" description="FecR protein" evidence="1">
    <location>
        <begin position="128"/>
        <end position="221"/>
    </location>
</feature>
<dbReference type="KEGG" id="bgm:CAL15_13250"/>
<evidence type="ECO:0000313" key="4">
    <source>
        <dbReference type="Proteomes" id="UP000194161"/>
    </source>
</evidence>
<feature type="domain" description="FecR N-terminal" evidence="2">
    <location>
        <begin position="19"/>
        <end position="59"/>
    </location>
</feature>
<gene>
    <name evidence="3" type="ORF">CAL15_13250</name>
</gene>
<dbReference type="InterPro" id="IPR006860">
    <property type="entry name" value="FecR"/>
</dbReference>
<reference evidence="3 4" key="1">
    <citation type="submission" date="2017-05" db="EMBL/GenBank/DDBJ databases">
        <title>Complete and WGS of Bordetella genogroups.</title>
        <authorList>
            <person name="Spilker T."/>
            <person name="LiPuma J."/>
        </authorList>
    </citation>
    <scope>NUCLEOTIDE SEQUENCE [LARGE SCALE GENOMIC DNA]</scope>
    <source>
        <strain evidence="3 4">AU7206</strain>
    </source>
</reference>
<dbReference type="Gene3D" id="2.60.120.1440">
    <property type="match status" value="1"/>
</dbReference>
<dbReference type="STRING" id="463040.CAL15_13250"/>
<sequence length="332" mass="35163">MRQAFRTSDSRALDAIERDAHAWMRRVAAGQMTHADGAALKRWCLADPAHARAFAEARRRWTQLGEAAELASARLPAERSAHARAAVPSPGRRWFVGGALGAAAAGAAVAAVHPPLQLWPSAAEWSADYRTGAGERRRVALDDAVSVELNTRTSVALRAPEPGLAGGIELIAGEAAIDLGRVSRGFAVVAGAGRSIAQNGSFEVRMVAGGVCVRCLSGQVRVEHAAGQTVLQAQQQLTYDASGAGREQSFDPAVASAWREGFVRFVDTPLGEVIDELNRYRSGRIVLLDSALAQRPVTGRFRIDALDVAVAQIRESLGLQARSLPGGVLLLA</sequence>
<dbReference type="Gene3D" id="3.55.50.30">
    <property type="match status" value="1"/>
</dbReference>
<evidence type="ECO:0000259" key="1">
    <source>
        <dbReference type="Pfam" id="PF04773"/>
    </source>
</evidence>
<dbReference type="OrthoDB" id="1100567at2"/>
<evidence type="ECO:0000259" key="2">
    <source>
        <dbReference type="Pfam" id="PF16220"/>
    </source>
</evidence>
<dbReference type="EMBL" id="CP021111">
    <property type="protein sequence ID" value="ARP95265.1"/>
    <property type="molecule type" value="Genomic_DNA"/>
</dbReference>
<proteinExistence type="predicted"/>
<dbReference type="Proteomes" id="UP000194161">
    <property type="component" value="Chromosome"/>
</dbReference>
<dbReference type="GO" id="GO:0016989">
    <property type="term" value="F:sigma factor antagonist activity"/>
    <property type="evidence" value="ECO:0007669"/>
    <property type="project" value="TreeGrafter"/>
</dbReference>
<evidence type="ECO:0000313" key="3">
    <source>
        <dbReference type="EMBL" id="ARP95265.1"/>
    </source>
</evidence>
<evidence type="ECO:0008006" key="5">
    <source>
        <dbReference type="Google" id="ProtNLM"/>
    </source>
</evidence>
<dbReference type="PIRSF" id="PIRSF018266">
    <property type="entry name" value="FecR"/>
    <property type="match status" value="1"/>
</dbReference>
<name>A0A1W6ZDB4_9BORD</name>
<accession>A0A1W6ZDB4</accession>
<dbReference type="PANTHER" id="PTHR30273:SF2">
    <property type="entry name" value="PROTEIN FECR"/>
    <property type="match status" value="1"/>
</dbReference>
<dbReference type="RefSeq" id="WP_086079029.1">
    <property type="nucleotide sequence ID" value="NZ_CP021111.1"/>
</dbReference>
<dbReference type="AlphaFoldDB" id="A0A1W6ZDB4"/>
<dbReference type="Pfam" id="PF04773">
    <property type="entry name" value="FecR"/>
    <property type="match status" value="1"/>
</dbReference>